<reference evidence="1" key="2">
    <citation type="journal article" date="2015" name="Data Brief">
        <title>Shoot transcriptome of the giant reed, Arundo donax.</title>
        <authorList>
            <person name="Barrero R.A."/>
            <person name="Guerrero F.D."/>
            <person name="Moolhuijzen P."/>
            <person name="Goolsby J.A."/>
            <person name="Tidwell J."/>
            <person name="Bellgard S.E."/>
            <person name="Bellgard M.I."/>
        </authorList>
    </citation>
    <scope>NUCLEOTIDE SEQUENCE</scope>
    <source>
        <tissue evidence="1">Shoot tissue taken approximately 20 cm above the soil surface</tissue>
    </source>
</reference>
<accession>A0A0A9AED7</accession>
<name>A0A0A9AED7_ARUDO</name>
<proteinExistence type="predicted"/>
<dbReference type="EMBL" id="GBRH01249637">
    <property type="protein sequence ID" value="JAD48258.1"/>
    <property type="molecule type" value="Transcribed_RNA"/>
</dbReference>
<organism evidence="1">
    <name type="scientific">Arundo donax</name>
    <name type="common">Giant reed</name>
    <name type="synonym">Donax arundinaceus</name>
    <dbReference type="NCBI Taxonomy" id="35708"/>
    <lineage>
        <taxon>Eukaryota</taxon>
        <taxon>Viridiplantae</taxon>
        <taxon>Streptophyta</taxon>
        <taxon>Embryophyta</taxon>
        <taxon>Tracheophyta</taxon>
        <taxon>Spermatophyta</taxon>
        <taxon>Magnoliopsida</taxon>
        <taxon>Liliopsida</taxon>
        <taxon>Poales</taxon>
        <taxon>Poaceae</taxon>
        <taxon>PACMAD clade</taxon>
        <taxon>Arundinoideae</taxon>
        <taxon>Arundineae</taxon>
        <taxon>Arundo</taxon>
    </lineage>
</organism>
<evidence type="ECO:0000313" key="1">
    <source>
        <dbReference type="EMBL" id="JAD48258.1"/>
    </source>
</evidence>
<sequence length="31" mass="3269">MAPACVRMPGFVMSVAMLSGTIPTSIDEKDI</sequence>
<dbReference type="AlphaFoldDB" id="A0A0A9AED7"/>
<reference evidence="1" key="1">
    <citation type="submission" date="2014-09" db="EMBL/GenBank/DDBJ databases">
        <authorList>
            <person name="Magalhaes I.L.F."/>
            <person name="Oliveira U."/>
            <person name="Santos F.R."/>
            <person name="Vidigal T.H.D.A."/>
            <person name="Brescovit A.D."/>
            <person name="Santos A.J."/>
        </authorList>
    </citation>
    <scope>NUCLEOTIDE SEQUENCE</scope>
    <source>
        <tissue evidence="1">Shoot tissue taken approximately 20 cm above the soil surface</tissue>
    </source>
</reference>
<protein>
    <submittedName>
        <fullName evidence="1">Uncharacterized protein</fullName>
    </submittedName>
</protein>